<keyword evidence="2" id="KW-0808">Transferase</keyword>
<dbReference type="InterPro" id="IPR003447">
    <property type="entry name" value="FEMABX"/>
</dbReference>
<dbReference type="GO" id="GO:0016755">
    <property type="term" value="F:aminoacyltransferase activity"/>
    <property type="evidence" value="ECO:0007669"/>
    <property type="project" value="InterPro"/>
</dbReference>
<dbReference type="EMBL" id="JACHHJ010000001">
    <property type="protein sequence ID" value="MBB6448542.1"/>
    <property type="molecule type" value="Genomic_DNA"/>
</dbReference>
<gene>
    <name evidence="2" type="ORF">HNR44_000491</name>
</gene>
<dbReference type="AlphaFoldDB" id="A0A841PWX2"/>
<dbReference type="Pfam" id="PF02388">
    <property type="entry name" value="FemAB"/>
    <property type="match status" value="1"/>
</dbReference>
<dbReference type="Proteomes" id="UP000568839">
    <property type="component" value="Unassembled WGS sequence"/>
</dbReference>
<dbReference type="GO" id="GO:0044038">
    <property type="term" value="P:cell wall macromolecule biosynthetic process"/>
    <property type="evidence" value="ECO:0007669"/>
    <property type="project" value="InterPro"/>
</dbReference>
<evidence type="ECO:0000256" key="1">
    <source>
        <dbReference type="SAM" id="MobiDB-lite"/>
    </source>
</evidence>
<name>A0A841PWX2_9BACL</name>
<accession>A0A841PWX2</accession>
<comment type="caution">
    <text evidence="2">The sequence shown here is derived from an EMBL/GenBank/DDBJ whole genome shotgun (WGS) entry which is preliminary data.</text>
</comment>
<evidence type="ECO:0000313" key="2">
    <source>
        <dbReference type="EMBL" id="MBB6448542.1"/>
    </source>
</evidence>
<proteinExistence type="predicted"/>
<organism evidence="2 3">
    <name type="scientific">Geomicrobium halophilum</name>
    <dbReference type="NCBI Taxonomy" id="549000"/>
    <lineage>
        <taxon>Bacteria</taxon>
        <taxon>Bacillati</taxon>
        <taxon>Bacillota</taxon>
        <taxon>Bacilli</taxon>
        <taxon>Bacillales</taxon>
        <taxon>Geomicrobium</taxon>
    </lineage>
</organism>
<protein>
    <submittedName>
        <fullName evidence="2">Lipid II:glycine glycyltransferase (Peptidoglycan interpeptide bridge formation enzyme)</fullName>
    </submittedName>
</protein>
<keyword evidence="3" id="KW-1185">Reference proteome</keyword>
<feature type="region of interest" description="Disordered" evidence="1">
    <location>
        <begin position="1"/>
        <end position="23"/>
    </location>
</feature>
<sequence>MMLMRGGRRPYQGVPPTPRSDQDSESLIIKLEYFGQLLATVGESLQFLGASIAFRELQQEQVQEQLQSDNAEIPLTLGLDEANNNPNPDSHSISGLQEQVETLQQQITELERRIQDGGS</sequence>
<reference evidence="2 3" key="1">
    <citation type="submission" date="2020-08" db="EMBL/GenBank/DDBJ databases">
        <title>Genomic Encyclopedia of Type Strains, Phase IV (KMG-IV): sequencing the most valuable type-strain genomes for metagenomic binning, comparative biology and taxonomic classification.</title>
        <authorList>
            <person name="Goeker M."/>
        </authorList>
    </citation>
    <scope>NUCLEOTIDE SEQUENCE [LARGE SCALE GENOMIC DNA]</scope>
    <source>
        <strain evidence="2 3">DSM 21769</strain>
    </source>
</reference>
<evidence type="ECO:0000313" key="3">
    <source>
        <dbReference type="Proteomes" id="UP000568839"/>
    </source>
</evidence>